<dbReference type="RefSeq" id="WP_275278517.1">
    <property type="nucleotide sequence ID" value="NZ_CP119108.1"/>
</dbReference>
<proteinExistence type="predicted"/>
<evidence type="ECO:0000259" key="4">
    <source>
        <dbReference type="Pfam" id="PF13439"/>
    </source>
</evidence>
<dbReference type="InterPro" id="IPR001296">
    <property type="entry name" value="Glyco_trans_1"/>
</dbReference>
<evidence type="ECO:0000256" key="2">
    <source>
        <dbReference type="ARBA" id="ARBA00022679"/>
    </source>
</evidence>
<dbReference type="Pfam" id="PF13439">
    <property type="entry name" value="Glyco_transf_4"/>
    <property type="match status" value="1"/>
</dbReference>
<name>A0ABY8C2X1_9MICO</name>
<keyword evidence="1" id="KW-0328">Glycosyltransferase</keyword>
<dbReference type="Pfam" id="PF00534">
    <property type="entry name" value="Glycos_transf_1"/>
    <property type="match status" value="1"/>
</dbReference>
<dbReference type="SUPFAM" id="SSF53756">
    <property type="entry name" value="UDP-Glycosyltransferase/glycogen phosphorylase"/>
    <property type="match status" value="1"/>
</dbReference>
<sequence>MCSDAFAGVERYVSVLAPALVDLGADVTVIGGAEEPMRGALGTRARFIPAPSVRSALRALRSLHAPDIVNTHMSEGDLVGLLYARRGATRLVSTRHFAAPRGGSPAVRTAFRAARRRFAADIAISGFVAGEVRVPSDVILTGVPPAEAADTDRESFVLVAQRLESEKNTALALRAWAASAGPMRGWTLRVAGQGALRGDLERLASDLGVRGSVEFLGYRSDVSELMDAAGVFLASAPLEPYGLSVVEAMAHGLPVIAAGGGGHLETVGAAEHAALFAPGDVQGAADGLTALIDDESARRAYGEELRALQQREFSVERWACQTMDVYRRVLAR</sequence>
<dbReference type="Proteomes" id="UP001214553">
    <property type="component" value="Chromosome"/>
</dbReference>
<keyword evidence="2" id="KW-0808">Transferase</keyword>
<gene>
    <name evidence="5" type="ORF">PU630_01115</name>
</gene>
<evidence type="ECO:0000259" key="3">
    <source>
        <dbReference type="Pfam" id="PF00534"/>
    </source>
</evidence>
<keyword evidence="6" id="KW-1185">Reference proteome</keyword>
<dbReference type="EMBL" id="CP119108">
    <property type="protein sequence ID" value="WEG09193.1"/>
    <property type="molecule type" value="Genomic_DNA"/>
</dbReference>
<protein>
    <submittedName>
        <fullName evidence="5">Glycosyltransferase family 4 protein</fullName>
    </submittedName>
</protein>
<feature type="domain" description="Glycosyl transferase family 1" evidence="3">
    <location>
        <begin position="152"/>
        <end position="304"/>
    </location>
</feature>
<evidence type="ECO:0000256" key="1">
    <source>
        <dbReference type="ARBA" id="ARBA00022676"/>
    </source>
</evidence>
<dbReference type="InterPro" id="IPR028098">
    <property type="entry name" value="Glyco_trans_4-like_N"/>
</dbReference>
<reference evidence="5 6" key="1">
    <citation type="submission" date="2023-03" db="EMBL/GenBank/DDBJ databases">
        <title>Genome sequence of Microbacterium sp. KACC 23027.</title>
        <authorList>
            <person name="Kim S."/>
            <person name="Heo J."/>
            <person name="Kwon S.-W."/>
        </authorList>
    </citation>
    <scope>NUCLEOTIDE SEQUENCE [LARGE SCALE GENOMIC DNA]</scope>
    <source>
        <strain evidence="5 6">KACC 23027</strain>
    </source>
</reference>
<feature type="domain" description="Glycosyltransferase subfamily 4-like N-terminal" evidence="4">
    <location>
        <begin position="8"/>
        <end position="133"/>
    </location>
</feature>
<dbReference type="PANTHER" id="PTHR12526">
    <property type="entry name" value="GLYCOSYLTRANSFERASE"/>
    <property type="match status" value="1"/>
</dbReference>
<dbReference type="Gene3D" id="3.40.50.2000">
    <property type="entry name" value="Glycogen Phosphorylase B"/>
    <property type="match status" value="2"/>
</dbReference>
<evidence type="ECO:0000313" key="6">
    <source>
        <dbReference type="Proteomes" id="UP001214553"/>
    </source>
</evidence>
<dbReference type="CDD" id="cd03801">
    <property type="entry name" value="GT4_PimA-like"/>
    <property type="match status" value="1"/>
</dbReference>
<organism evidence="5 6">
    <name type="scientific">Microbacterium horticulturae</name>
    <dbReference type="NCBI Taxonomy" id="3028316"/>
    <lineage>
        <taxon>Bacteria</taxon>
        <taxon>Bacillati</taxon>
        <taxon>Actinomycetota</taxon>
        <taxon>Actinomycetes</taxon>
        <taxon>Micrococcales</taxon>
        <taxon>Microbacteriaceae</taxon>
        <taxon>Microbacterium</taxon>
    </lineage>
</organism>
<accession>A0ABY8C2X1</accession>
<evidence type="ECO:0000313" key="5">
    <source>
        <dbReference type="EMBL" id="WEG09193.1"/>
    </source>
</evidence>